<gene>
    <name evidence="2" type="primary">tssN_3</name>
    <name evidence="2" type="ORF">NCTC11938_01096</name>
</gene>
<name>A0A379FGD7_PROMI</name>
<sequence length="231" mass="26694">MYCHFISVYIKALRLKANQELSAPLNLQHQIGPSFNTVFTAIDDDKLEIPQFLTRSGLLNYFIRQNDKLVELTLLDAWVLNLTTNTQYSESDRKEIQRQISEQYLSDYTAQWRNAMSNLEIRQFDSIQDEITALEQIISGEQPLRRALQVLRDNTVIPTIDENLPLDEQKTLMAEPSYRLLTRLDREFTPQTEILVSNQGENLQNLNQKLNDLHRYLLGIQNSPVPGESGA</sequence>
<dbReference type="PANTHER" id="PTHR36153:SF5">
    <property type="entry name" value="EXPORTED PROTEIN"/>
    <property type="match status" value="1"/>
</dbReference>
<dbReference type="Pfam" id="PF06761">
    <property type="entry name" value="IcmF-related"/>
    <property type="match status" value="1"/>
</dbReference>
<proteinExistence type="predicted"/>
<dbReference type="InterPro" id="IPR009612">
    <property type="entry name" value="IcmF-rel"/>
</dbReference>
<evidence type="ECO:0000259" key="1">
    <source>
        <dbReference type="Pfam" id="PF06761"/>
    </source>
</evidence>
<feature type="domain" description="IcmF-related" evidence="1">
    <location>
        <begin position="13"/>
        <end position="155"/>
    </location>
</feature>
<accession>A0A379FGD7</accession>
<dbReference type="PANTHER" id="PTHR36153">
    <property type="entry name" value="INNER MEMBRANE PROTEIN-RELATED"/>
    <property type="match status" value="1"/>
</dbReference>
<dbReference type="Proteomes" id="UP000254191">
    <property type="component" value="Unassembled WGS sequence"/>
</dbReference>
<evidence type="ECO:0000313" key="2">
    <source>
        <dbReference type="EMBL" id="SUC19135.1"/>
    </source>
</evidence>
<organism evidence="2 3">
    <name type="scientific">Proteus mirabilis</name>
    <dbReference type="NCBI Taxonomy" id="584"/>
    <lineage>
        <taxon>Bacteria</taxon>
        <taxon>Pseudomonadati</taxon>
        <taxon>Pseudomonadota</taxon>
        <taxon>Gammaproteobacteria</taxon>
        <taxon>Enterobacterales</taxon>
        <taxon>Morganellaceae</taxon>
        <taxon>Proteus</taxon>
    </lineage>
</organism>
<evidence type="ECO:0000313" key="3">
    <source>
        <dbReference type="Proteomes" id="UP000254191"/>
    </source>
</evidence>
<protein>
    <submittedName>
        <fullName evidence="2">TssN</fullName>
    </submittedName>
</protein>
<reference evidence="2 3" key="1">
    <citation type="submission" date="2018-06" db="EMBL/GenBank/DDBJ databases">
        <authorList>
            <consortium name="Pathogen Informatics"/>
            <person name="Doyle S."/>
        </authorList>
    </citation>
    <scope>NUCLEOTIDE SEQUENCE [LARGE SCALE GENOMIC DNA]</scope>
    <source>
        <strain evidence="2 3">NCTC11938</strain>
    </source>
</reference>
<dbReference type="AlphaFoldDB" id="A0A379FGD7"/>
<dbReference type="EMBL" id="UGTS01000004">
    <property type="protein sequence ID" value="SUC19135.1"/>
    <property type="molecule type" value="Genomic_DNA"/>
</dbReference>
<dbReference type="InterPro" id="IPR053156">
    <property type="entry name" value="T6SS_TssM-like"/>
</dbReference>